<keyword evidence="3 9" id="KW-0436">Ligase</keyword>
<comment type="subcellular location">
    <subcellularLocation>
        <location evidence="9">Mitochondrion</location>
    </subcellularLocation>
    <subcellularLocation>
        <location evidence="9">Cytoplasm</location>
    </subcellularLocation>
</comment>
<comment type="domain">
    <text evidence="9">Consists of three domains; the N-terminal catalytic domain, the editing domain and the C-terminal C-Ala domain. The editing domain removes incorrectly charged amino acids, while the C-Ala domain, along with tRNA(Ala), serves as a bridge to cooperatively bring together the editing and aminoacylation centers thus stimulating deacylation of misacylated tRNAs.</text>
</comment>
<comment type="function">
    <text evidence="9">Catalyzes the attachment of alanine to tRNA(Ala) in a two-step reaction: alanine is first activated by ATP to form Ala-AMP and then transferred to the acceptor end of tRNA(Ala). Also edits incorrectly charged tRNA(Ala) via its editing domain.</text>
</comment>
<dbReference type="OrthoDB" id="2423964at2759"/>
<feature type="binding site" evidence="9">
    <location>
        <position position="593"/>
    </location>
    <ligand>
        <name>Zn(2+)</name>
        <dbReference type="ChEBI" id="CHEBI:29105"/>
    </ligand>
</feature>
<keyword evidence="6 9" id="KW-0694">RNA-binding</keyword>
<keyword evidence="9" id="KW-0963">Cytoplasm</keyword>
<dbReference type="GO" id="GO:0005739">
    <property type="term" value="C:mitochondrion"/>
    <property type="evidence" value="ECO:0007669"/>
    <property type="project" value="UniProtKB-SubCell"/>
</dbReference>
<dbReference type="InterPro" id="IPR009000">
    <property type="entry name" value="Transl_B-barrel_sf"/>
</dbReference>
<evidence type="ECO:0000256" key="5">
    <source>
        <dbReference type="ARBA" id="ARBA00022840"/>
    </source>
</evidence>
<dbReference type="SUPFAM" id="SSF50447">
    <property type="entry name" value="Translation proteins"/>
    <property type="match status" value="1"/>
</dbReference>
<feature type="binding site" evidence="9">
    <location>
        <position position="695"/>
    </location>
    <ligand>
        <name>Zn(2+)</name>
        <dbReference type="ChEBI" id="CHEBI:29105"/>
    </ligand>
</feature>
<dbReference type="AlphaFoldDB" id="A0A137PHG2"/>
<dbReference type="GO" id="GO:0000049">
    <property type="term" value="F:tRNA binding"/>
    <property type="evidence" value="ECO:0007669"/>
    <property type="project" value="UniProtKB-KW"/>
</dbReference>
<dbReference type="Pfam" id="PF01411">
    <property type="entry name" value="tRNA-synt_2c"/>
    <property type="match status" value="1"/>
</dbReference>
<evidence type="ECO:0000256" key="4">
    <source>
        <dbReference type="ARBA" id="ARBA00022741"/>
    </source>
</evidence>
<comment type="similarity">
    <text evidence="1">Belongs to the class-II aminoacyl-tRNA synthetase family. Alax-L subfamily.</text>
</comment>
<dbReference type="EMBL" id="KQ964423">
    <property type="protein sequence ID" value="KXN74444.1"/>
    <property type="molecule type" value="Genomic_DNA"/>
</dbReference>
<dbReference type="InterPro" id="IPR018162">
    <property type="entry name" value="Ala-tRNA-ligase_IIc_anticod-bd"/>
</dbReference>
<dbReference type="InterPro" id="IPR018163">
    <property type="entry name" value="Thr/Ala-tRNA-synth_IIc_edit"/>
</dbReference>
<dbReference type="HAMAP" id="MF_00036_B">
    <property type="entry name" value="Ala_tRNA_synth_B"/>
    <property type="match status" value="1"/>
</dbReference>
<evidence type="ECO:0000256" key="9">
    <source>
        <dbReference type="HAMAP-Rule" id="MF_03133"/>
    </source>
</evidence>
<dbReference type="PANTHER" id="PTHR11777:SF9">
    <property type="entry name" value="ALANINE--TRNA LIGASE, CYTOPLASMIC"/>
    <property type="match status" value="1"/>
</dbReference>
<feature type="domain" description="Alanyl-transfer RNA synthetases family profile" evidence="10">
    <location>
        <begin position="30"/>
        <end position="738"/>
    </location>
</feature>
<dbReference type="GO" id="GO:0008270">
    <property type="term" value="F:zinc ion binding"/>
    <property type="evidence" value="ECO:0007669"/>
    <property type="project" value="UniProtKB-UniRule"/>
</dbReference>
<keyword evidence="2 9" id="KW-0820">tRNA-binding</keyword>
<evidence type="ECO:0000313" key="12">
    <source>
        <dbReference type="Proteomes" id="UP000070444"/>
    </source>
</evidence>
<evidence type="ECO:0000313" key="11">
    <source>
        <dbReference type="EMBL" id="KXN74444.1"/>
    </source>
</evidence>
<evidence type="ECO:0000259" key="10">
    <source>
        <dbReference type="PROSITE" id="PS50860"/>
    </source>
</evidence>
<comment type="cofactor">
    <cofactor evidence="9">
        <name>Zn(2+)</name>
        <dbReference type="ChEBI" id="CHEBI:29105"/>
    </cofactor>
    <text evidence="9">Binds 1 zinc ion per subunit.</text>
</comment>
<dbReference type="Gene3D" id="3.30.930.10">
    <property type="entry name" value="Bira Bifunctional Protein, Domain 2"/>
    <property type="match status" value="1"/>
</dbReference>
<evidence type="ECO:0000256" key="8">
    <source>
        <dbReference type="ARBA" id="ARBA00023146"/>
    </source>
</evidence>
<dbReference type="InterPro" id="IPR018165">
    <property type="entry name" value="Ala-tRNA-synth_IIc_core"/>
</dbReference>
<keyword evidence="9" id="KW-0479">Metal-binding</keyword>
<keyword evidence="12" id="KW-1185">Reference proteome</keyword>
<feature type="binding site" evidence="9">
    <location>
        <position position="699"/>
    </location>
    <ligand>
        <name>Zn(2+)</name>
        <dbReference type="ChEBI" id="CHEBI:29105"/>
    </ligand>
</feature>
<dbReference type="SMART" id="SM00863">
    <property type="entry name" value="tRNA_SAD"/>
    <property type="match status" value="1"/>
</dbReference>
<dbReference type="STRING" id="796925.A0A137PHG2"/>
<keyword evidence="4 9" id="KW-0547">Nucleotide-binding</keyword>
<dbReference type="Gene3D" id="3.30.54.20">
    <property type="match status" value="1"/>
</dbReference>
<keyword evidence="7 9" id="KW-0648">Protein biosynthesis</keyword>
<dbReference type="GO" id="GO:0070143">
    <property type="term" value="P:mitochondrial alanyl-tRNA aminoacylation"/>
    <property type="evidence" value="ECO:0007669"/>
    <property type="project" value="UniProtKB-UniRule"/>
</dbReference>
<dbReference type="GO" id="GO:0002161">
    <property type="term" value="F:aminoacyl-tRNA deacylase activity"/>
    <property type="evidence" value="ECO:0007669"/>
    <property type="project" value="TreeGrafter"/>
</dbReference>
<dbReference type="FunFam" id="3.30.980.10:FF:000004">
    <property type="entry name" value="Alanine--tRNA ligase, cytoplasmic"/>
    <property type="match status" value="1"/>
</dbReference>
<evidence type="ECO:0000256" key="2">
    <source>
        <dbReference type="ARBA" id="ARBA00022555"/>
    </source>
</evidence>
<protein>
    <recommendedName>
        <fullName evidence="9">Alanine--tRNA ligase</fullName>
        <ecNumber evidence="9">6.1.1.7</ecNumber>
    </recommendedName>
    <alternativeName>
        <fullName evidence="9">Alanyl-tRNA synthetase</fullName>
        <shortName evidence="9">AlaRS</shortName>
    </alternativeName>
</protein>
<keyword evidence="5 9" id="KW-0067">ATP-binding</keyword>
<dbReference type="Gene3D" id="3.30.980.10">
    <property type="entry name" value="Threonyl-trna Synthetase, Chain A, domain 2"/>
    <property type="match status" value="1"/>
</dbReference>
<comment type="subunit">
    <text evidence="9">Monomer.</text>
</comment>
<dbReference type="PANTHER" id="PTHR11777">
    <property type="entry name" value="ALANYL-TRNA SYNTHETASE"/>
    <property type="match status" value="1"/>
</dbReference>
<gene>
    <name evidence="9" type="primary">ALA1</name>
    <name evidence="11" type="ORF">CONCODRAFT_45831</name>
</gene>
<reference evidence="11 12" key="1">
    <citation type="journal article" date="2015" name="Genome Biol. Evol.">
        <title>Phylogenomic analyses indicate that early fungi evolved digesting cell walls of algal ancestors of land plants.</title>
        <authorList>
            <person name="Chang Y."/>
            <person name="Wang S."/>
            <person name="Sekimoto S."/>
            <person name="Aerts A.L."/>
            <person name="Choi C."/>
            <person name="Clum A."/>
            <person name="LaButti K.M."/>
            <person name="Lindquist E.A."/>
            <person name="Yee Ngan C."/>
            <person name="Ohm R.A."/>
            <person name="Salamov A.A."/>
            <person name="Grigoriev I.V."/>
            <person name="Spatafora J.W."/>
            <person name="Berbee M.L."/>
        </authorList>
    </citation>
    <scope>NUCLEOTIDE SEQUENCE [LARGE SCALE GENOMIC DNA]</scope>
    <source>
        <strain evidence="11 12">NRRL 28638</strain>
    </source>
</reference>
<dbReference type="GO" id="GO:0004813">
    <property type="term" value="F:alanine-tRNA ligase activity"/>
    <property type="evidence" value="ECO:0007669"/>
    <property type="project" value="UniProtKB-UniRule"/>
</dbReference>
<dbReference type="EC" id="6.1.1.7" evidence="9"/>
<evidence type="ECO:0000256" key="6">
    <source>
        <dbReference type="ARBA" id="ARBA00022884"/>
    </source>
</evidence>
<sequence length="895" mass="100698">MIKINKINRIKFNNIKFNKFSTYSILNKTWTSESIRAEFVNYFKNLNYTPVPSASLIPPQNDKSLLFINAGMVPLKQHFINPASAPYPNMVSVQRCVRAGGKDNDLEQVGFTKRHLTMFEMLGSFSFGQVDPTTKLNQVWKFLTENLELDKERLRISVLEGDDDTYQIWKSIGIPTNQIVYGPSKDNFWSMGDTEGTPCGPCTEIYYDTRVGDEHDEDRWLEIWNVVFMKYKRGPNNTLIPLETSCIDTGMGLERLTSVLQDKDNAFDIDTMSKLINKINQILPTTSSSFSNNQIQSYQRMVADHLRTCAFLIADGVLPSNVGRGYLLRRILRRATRVLKQLGSEKPLLSSLIPTLLETFEKSSYPHIHERSASITHIIQQEEQLFSRTLAKGLNLLNDYFASNPNTAINCDLAFLLYDTHGFPLDLVEAIAKEQGVGVDIDGFNKLIERSKSISKASWKGVASAKIQGPQFHELQQQQFDQTFIGHSKKENLLNIESRIVAIDSSNVEIDNSIWAVLEPNPFYGYGGGQVPDKGIIELPEGSVIEITDVQEAFQKVLAVKLNSLPKNYSLEVNDIVRCSVDADHRKGLEVHHTATHLLNAALKEFVSKNTVQAGSLVLPNRLRFDFSHPKPLTNEEIKQMENWVNQLIEKDLKTSFKNQNYSEAIKEGAVATFTEKYPEVVRVVDIDGVSKELCGGTHSQSLSQIYPFVITKESGIAANVRRIEAIAGSSASNYLFSYRDQVSAIAKSLKAEPDQIHDKIGKLQKENQDSSKLIEDLYRQLSSKPIKSTPLSIDIDGNTVSFELHNEDDGLNNSYLKSRYNFIKSELESQNSTEKLHLLISYPNITLFKPANSKNSLHCGKILKKLLSSKKVGNGGGSSDFAQGRLNRPLLFDE</sequence>
<dbReference type="GO" id="GO:0005524">
    <property type="term" value="F:ATP binding"/>
    <property type="evidence" value="ECO:0007669"/>
    <property type="project" value="UniProtKB-UniRule"/>
</dbReference>
<proteinExistence type="inferred from homology"/>
<accession>A0A137PHG2</accession>
<feature type="binding site" evidence="9">
    <location>
        <position position="597"/>
    </location>
    <ligand>
        <name>Zn(2+)</name>
        <dbReference type="ChEBI" id="CHEBI:29105"/>
    </ligand>
</feature>
<dbReference type="InterPro" id="IPR023033">
    <property type="entry name" value="Ala_tRNA_ligase_euk/bac"/>
</dbReference>
<dbReference type="NCBIfam" id="TIGR00344">
    <property type="entry name" value="alaS"/>
    <property type="match status" value="1"/>
</dbReference>
<evidence type="ECO:0000256" key="3">
    <source>
        <dbReference type="ARBA" id="ARBA00022598"/>
    </source>
</evidence>
<evidence type="ECO:0000256" key="1">
    <source>
        <dbReference type="ARBA" id="ARBA00008429"/>
    </source>
</evidence>
<dbReference type="PRINTS" id="PR00980">
    <property type="entry name" value="TRNASYNTHALA"/>
</dbReference>
<dbReference type="CDD" id="cd00673">
    <property type="entry name" value="AlaRS_core"/>
    <property type="match status" value="1"/>
</dbReference>
<dbReference type="SUPFAM" id="SSF55186">
    <property type="entry name" value="ThrRS/AlaRS common domain"/>
    <property type="match status" value="1"/>
</dbReference>
<dbReference type="Pfam" id="PF07973">
    <property type="entry name" value="tRNA_SAD"/>
    <property type="match status" value="1"/>
</dbReference>
<evidence type="ECO:0000256" key="7">
    <source>
        <dbReference type="ARBA" id="ARBA00022917"/>
    </source>
</evidence>
<keyword evidence="9" id="KW-0862">Zinc</keyword>
<dbReference type="InterPro" id="IPR002318">
    <property type="entry name" value="Ala-tRNA-lgiase_IIc"/>
</dbReference>
<dbReference type="OMA" id="GFDMEME"/>
<organism evidence="11 12">
    <name type="scientific">Conidiobolus coronatus (strain ATCC 28846 / CBS 209.66 / NRRL 28638)</name>
    <name type="common">Delacroixia coronata</name>
    <dbReference type="NCBI Taxonomy" id="796925"/>
    <lineage>
        <taxon>Eukaryota</taxon>
        <taxon>Fungi</taxon>
        <taxon>Fungi incertae sedis</taxon>
        <taxon>Zoopagomycota</taxon>
        <taxon>Entomophthoromycotina</taxon>
        <taxon>Entomophthoromycetes</taxon>
        <taxon>Entomophthorales</taxon>
        <taxon>Ancylistaceae</taxon>
        <taxon>Conidiobolus</taxon>
    </lineage>
</organism>
<name>A0A137PHG2_CONC2</name>
<dbReference type="SUPFAM" id="SSF55681">
    <property type="entry name" value="Class II aaRS and biotin synthetases"/>
    <property type="match status" value="1"/>
</dbReference>
<keyword evidence="9" id="KW-0496">Mitochondrion</keyword>
<dbReference type="SUPFAM" id="SSF101353">
    <property type="entry name" value="Putative anticodon-binding domain of alanyl-tRNA synthetase (AlaRS)"/>
    <property type="match status" value="1"/>
</dbReference>
<dbReference type="InterPro" id="IPR045864">
    <property type="entry name" value="aa-tRNA-synth_II/BPL/LPL"/>
</dbReference>
<dbReference type="InterPro" id="IPR018164">
    <property type="entry name" value="Ala-tRNA-synth_IIc_N"/>
</dbReference>
<dbReference type="InterPro" id="IPR050058">
    <property type="entry name" value="Ala-tRNA_ligase"/>
</dbReference>
<dbReference type="Gene3D" id="2.40.30.130">
    <property type="match status" value="1"/>
</dbReference>
<keyword evidence="8 9" id="KW-0030">Aminoacyl-tRNA synthetase</keyword>
<dbReference type="InterPro" id="IPR012947">
    <property type="entry name" value="tRNA_SAD"/>
</dbReference>
<dbReference type="PROSITE" id="PS50860">
    <property type="entry name" value="AA_TRNA_LIGASE_II_ALA"/>
    <property type="match status" value="1"/>
</dbReference>
<dbReference type="Proteomes" id="UP000070444">
    <property type="component" value="Unassembled WGS sequence"/>
</dbReference>
<comment type="catalytic activity">
    <reaction evidence="9">
        <text>tRNA(Ala) + L-alanine + ATP = L-alanyl-tRNA(Ala) + AMP + diphosphate</text>
        <dbReference type="Rhea" id="RHEA:12540"/>
        <dbReference type="Rhea" id="RHEA-COMP:9657"/>
        <dbReference type="Rhea" id="RHEA-COMP:9923"/>
        <dbReference type="ChEBI" id="CHEBI:30616"/>
        <dbReference type="ChEBI" id="CHEBI:33019"/>
        <dbReference type="ChEBI" id="CHEBI:57972"/>
        <dbReference type="ChEBI" id="CHEBI:78442"/>
        <dbReference type="ChEBI" id="CHEBI:78497"/>
        <dbReference type="ChEBI" id="CHEBI:456215"/>
        <dbReference type="EC" id="6.1.1.7"/>
    </reaction>
</comment>